<evidence type="ECO:0000256" key="1">
    <source>
        <dbReference type="ARBA" id="ARBA00022679"/>
    </source>
</evidence>
<dbReference type="OrthoDB" id="9789603at2"/>
<comment type="caution">
    <text evidence="4">The sequence shown here is derived from an EMBL/GenBank/DDBJ whole genome shotgun (WGS) entry which is preliminary data.</text>
</comment>
<evidence type="ECO:0000259" key="3">
    <source>
        <dbReference type="PROSITE" id="PS51186"/>
    </source>
</evidence>
<protein>
    <submittedName>
        <fullName evidence="4">Ribosomal protein S18 acetylase RimI-like enzyme</fullName>
    </submittedName>
</protein>
<dbReference type="InterPro" id="IPR050832">
    <property type="entry name" value="Bact_Acetyltransf"/>
</dbReference>
<organism evidence="4 5">
    <name type="scientific">Haloactinospora alba</name>
    <dbReference type="NCBI Taxonomy" id="405555"/>
    <lineage>
        <taxon>Bacteria</taxon>
        <taxon>Bacillati</taxon>
        <taxon>Actinomycetota</taxon>
        <taxon>Actinomycetes</taxon>
        <taxon>Streptosporangiales</taxon>
        <taxon>Nocardiopsidaceae</taxon>
        <taxon>Haloactinospora</taxon>
    </lineage>
</organism>
<dbReference type="PROSITE" id="PS51186">
    <property type="entry name" value="GNAT"/>
    <property type="match status" value="1"/>
</dbReference>
<evidence type="ECO:0000313" key="4">
    <source>
        <dbReference type="EMBL" id="TQN32412.1"/>
    </source>
</evidence>
<dbReference type="GO" id="GO:0005840">
    <property type="term" value="C:ribosome"/>
    <property type="evidence" value="ECO:0007669"/>
    <property type="project" value="UniProtKB-KW"/>
</dbReference>
<dbReference type="EMBL" id="VFQC01000001">
    <property type="protein sequence ID" value="TQN32412.1"/>
    <property type="molecule type" value="Genomic_DNA"/>
</dbReference>
<dbReference type="Pfam" id="PF00583">
    <property type="entry name" value="Acetyltransf_1"/>
    <property type="match status" value="1"/>
</dbReference>
<keyword evidence="4" id="KW-0687">Ribonucleoprotein</keyword>
<evidence type="ECO:0000256" key="2">
    <source>
        <dbReference type="ARBA" id="ARBA00023315"/>
    </source>
</evidence>
<dbReference type="PANTHER" id="PTHR43877">
    <property type="entry name" value="AMINOALKYLPHOSPHONATE N-ACETYLTRANSFERASE-RELATED-RELATED"/>
    <property type="match status" value="1"/>
</dbReference>
<feature type="domain" description="N-acetyltransferase" evidence="3">
    <location>
        <begin position="4"/>
        <end position="155"/>
    </location>
</feature>
<dbReference type="CDD" id="cd04301">
    <property type="entry name" value="NAT_SF"/>
    <property type="match status" value="1"/>
</dbReference>
<dbReference type="InterPro" id="IPR000182">
    <property type="entry name" value="GNAT_dom"/>
</dbReference>
<keyword evidence="5" id="KW-1185">Reference proteome</keyword>
<dbReference type="InterPro" id="IPR016181">
    <property type="entry name" value="Acyl_CoA_acyltransferase"/>
</dbReference>
<accession>A0A543NKT4</accession>
<dbReference type="SUPFAM" id="SSF55729">
    <property type="entry name" value="Acyl-CoA N-acyltransferases (Nat)"/>
    <property type="match status" value="1"/>
</dbReference>
<name>A0A543NKT4_9ACTN</name>
<dbReference type="GO" id="GO:0016747">
    <property type="term" value="F:acyltransferase activity, transferring groups other than amino-acyl groups"/>
    <property type="evidence" value="ECO:0007669"/>
    <property type="project" value="InterPro"/>
</dbReference>
<keyword evidence="1" id="KW-0808">Transferase</keyword>
<reference evidence="4 5" key="1">
    <citation type="submission" date="2019-06" db="EMBL/GenBank/DDBJ databases">
        <title>Sequencing the genomes of 1000 actinobacteria strains.</title>
        <authorList>
            <person name="Klenk H.-P."/>
        </authorList>
    </citation>
    <scope>NUCLEOTIDE SEQUENCE [LARGE SCALE GENOMIC DNA]</scope>
    <source>
        <strain evidence="4 5">DSM 45015</strain>
    </source>
</reference>
<sequence>MTDIEIRRATSDDVPAIVALLADDDLGAARETPDELAPYLAAFHEVDSDPKQFLAVAERGAEILGTLQLTLLPGLSHRGGTRAQLENVRVAAHARGLGLGGRLVSWAVARARQHGCRMVKLTSSATRQRAHRFYERLGFGASHTGYTLALDGGGP</sequence>
<dbReference type="Gene3D" id="3.40.630.30">
    <property type="match status" value="1"/>
</dbReference>
<proteinExistence type="predicted"/>
<evidence type="ECO:0000313" key="5">
    <source>
        <dbReference type="Proteomes" id="UP000317422"/>
    </source>
</evidence>
<gene>
    <name evidence="4" type="ORF">FHX37_2369</name>
</gene>
<dbReference type="AlphaFoldDB" id="A0A543NKT4"/>
<dbReference type="RefSeq" id="WP_141923909.1">
    <property type="nucleotide sequence ID" value="NZ_VFQC01000001.1"/>
</dbReference>
<keyword evidence="2" id="KW-0012">Acyltransferase</keyword>
<dbReference type="Proteomes" id="UP000317422">
    <property type="component" value="Unassembled WGS sequence"/>
</dbReference>
<keyword evidence="4" id="KW-0689">Ribosomal protein</keyword>